<dbReference type="InterPro" id="IPR000219">
    <property type="entry name" value="DH_dom"/>
</dbReference>
<feature type="compositionally biased region" description="Polar residues" evidence="1">
    <location>
        <begin position="839"/>
        <end position="864"/>
    </location>
</feature>
<feature type="domain" description="DH" evidence="2">
    <location>
        <begin position="1198"/>
        <end position="1430"/>
    </location>
</feature>
<feature type="region of interest" description="Disordered" evidence="1">
    <location>
        <begin position="1770"/>
        <end position="1885"/>
    </location>
</feature>
<keyword evidence="4" id="KW-1185">Reference proteome</keyword>
<feature type="compositionally biased region" description="Polar residues" evidence="1">
    <location>
        <begin position="984"/>
        <end position="995"/>
    </location>
</feature>
<feature type="compositionally biased region" description="Polar residues" evidence="1">
    <location>
        <begin position="813"/>
        <end position="829"/>
    </location>
</feature>
<dbReference type="InterPro" id="IPR051492">
    <property type="entry name" value="Dynamin-Rho_GEF"/>
</dbReference>
<dbReference type="RefSeq" id="XP_008085544.1">
    <property type="nucleotide sequence ID" value="XM_008087353.1"/>
</dbReference>
<dbReference type="PROSITE" id="PS50010">
    <property type="entry name" value="DH_2"/>
    <property type="match status" value="1"/>
</dbReference>
<feature type="compositionally biased region" description="Basic and acidic residues" evidence="1">
    <location>
        <begin position="996"/>
        <end position="1019"/>
    </location>
</feature>
<name>S3CR87_GLAL2</name>
<dbReference type="PANTHER" id="PTHR22834:SF20">
    <property type="entry name" value="SH3 DOMAIN-CONTAINING PROTEIN"/>
    <property type="match status" value="1"/>
</dbReference>
<dbReference type="HOGENOM" id="CLU_001112_0_0_1"/>
<feature type="compositionally biased region" description="Polar residues" evidence="1">
    <location>
        <begin position="448"/>
        <end position="457"/>
    </location>
</feature>
<feature type="compositionally biased region" description="Basic and acidic residues" evidence="1">
    <location>
        <begin position="264"/>
        <end position="274"/>
    </location>
</feature>
<feature type="region of interest" description="Disordered" evidence="1">
    <location>
        <begin position="926"/>
        <end position="1161"/>
    </location>
</feature>
<dbReference type="SMART" id="SM00325">
    <property type="entry name" value="RhoGEF"/>
    <property type="match status" value="1"/>
</dbReference>
<dbReference type="KEGG" id="glz:GLAREA_04976"/>
<dbReference type="Proteomes" id="UP000016922">
    <property type="component" value="Unassembled WGS sequence"/>
</dbReference>
<dbReference type="EMBL" id="KE145369">
    <property type="protein sequence ID" value="EPE28185.1"/>
    <property type="molecule type" value="Genomic_DNA"/>
</dbReference>
<proteinExistence type="predicted"/>
<dbReference type="Gene3D" id="1.20.1270.60">
    <property type="entry name" value="Arfaptin homology (AH) domain/BAR domain"/>
    <property type="match status" value="1"/>
</dbReference>
<feature type="region of interest" description="Disordered" evidence="1">
    <location>
        <begin position="24"/>
        <end position="69"/>
    </location>
</feature>
<evidence type="ECO:0000256" key="1">
    <source>
        <dbReference type="SAM" id="MobiDB-lite"/>
    </source>
</evidence>
<dbReference type="OMA" id="DQVGWIW"/>
<feature type="region of interest" description="Disordered" evidence="1">
    <location>
        <begin position="805"/>
        <end position="885"/>
    </location>
</feature>
<feature type="region of interest" description="Disordered" evidence="1">
    <location>
        <begin position="549"/>
        <end position="615"/>
    </location>
</feature>
<feature type="region of interest" description="Disordered" evidence="1">
    <location>
        <begin position="1707"/>
        <end position="1746"/>
    </location>
</feature>
<feature type="compositionally biased region" description="Basic and acidic residues" evidence="1">
    <location>
        <begin position="1873"/>
        <end position="1885"/>
    </location>
</feature>
<dbReference type="SUPFAM" id="SSF103657">
    <property type="entry name" value="BAR/IMD domain-like"/>
    <property type="match status" value="1"/>
</dbReference>
<feature type="compositionally biased region" description="Pro residues" evidence="1">
    <location>
        <begin position="1021"/>
        <end position="1042"/>
    </location>
</feature>
<feature type="compositionally biased region" description="Low complexity" evidence="1">
    <location>
        <begin position="465"/>
        <end position="484"/>
    </location>
</feature>
<feature type="compositionally biased region" description="Low complexity" evidence="1">
    <location>
        <begin position="26"/>
        <end position="36"/>
    </location>
</feature>
<dbReference type="GO" id="GO:0005085">
    <property type="term" value="F:guanyl-nucleotide exchange factor activity"/>
    <property type="evidence" value="ECO:0007669"/>
    <property type="project" value="InterPro"/>
</dbReference>
<feature type="compositionally biased region" description="Polar residues" evidence="1">
    <location>
        <begin position="242"/>
        <end position="254"/>
    </location>
</feature>
<evidence type="ECO:0000313" key="4">
    <source>
        <dbReference type="Proteomes" id="UP000016922"/>
    </source>
</evidence>
<feature type="compositionally biased region" description="Polar residues" evidence="1">
    <location>
        <begin position="485"/>
        <end position="494"/>
    </location>
</feature>
<feature type="compositionally biased region" description="Polar residues" evidence="1">
    <location>
        <begin position="380"/>
        <end position="391"/>
    </location>
</feature>
<feature type="compositionally biased region" description="Basic and acidic residues" evidence="1">
    <location>
        <begin position="397"/>
        <end position="408"/>
    </location>
</feature>
<dbReference type="GeneID" id="19464031"/>
<reference evidence="3 4" key="1">
    <citation type="journal article" date="2013" name="BMC Genomics">
        <title>Genomics-driven discovery of the pneumocandin biosynthetic gene cluster in the fungus Glarea lozoyensis.</title>
        <authorList>
            <person name="Chen L."/>
            <person name="Yue Q."/>
            <person name="Zhang X."/>
            <person name="Xiang M."/>
            <person name="Wang C."/>
            <person name="Li S."/>
            <person name="Che Y."/>
            <person name="Ortiz-Lopez F.J."/>
            <person name="Bills G.F."/>
            <person name="Liu X."/>
            <person name="An Z."/>
        </authorList>
    </citation>
    <scope>NUCLEOTIDE SEQUENCE [LARGE SCALE GENOMIC DNA]</scope>
    <source>
        <strain evidence="4">ATCC 20868 / MF5171</strain>
    </source>
</reference>
<dbReference type="Pfam" id="PF00621">
    <property type="entry name" value="RhoGEF"/>
    <property type="match status" value="1"/>
</dbReference>
<feature type="compositionally biased region" description="Basic and acidic residues" evidence="1">
    <location>
        <begin position="866"/>
        <end position="875"/>
    </location>
</feature>
<feature type="compositionally biased region" description="Basic and acidic residues" evidence="1">
    <location>
        <begin position="658"/>
        <end position="668"/>
    </location>
</feature>
<feature type="compositionally biased region" description="Polar residues" evidence="1">
    <location>
        <begin position="1122"/>
        <end position="1136"/>
    </location>
</feature>
<feature type="compositionally biased region" description="Polar residues" evidence="1">
    <location>
        <begin position="136"/>
        <end position="147"/>
    </location>
</feature>
<evidence type="ECO:0000259" key="2">
    <source>
        <dbReference type="PROSITE" id="PS50010"/>
    </source>
</evidence>
<feature type="compositionally biased region" description="Low complexity" evidence="1">
    <location>
        <begin position="1145"/>
        <end position="1159"/>
    </location>
</feature>
<feature type="compositionally biased region" description="Polar residues" evidence="1">
    <location>
        <begin position="1722"/>
        <end position="1740"/>
    </location>
</feature>
<feature type="compositionally biased region" description="Polar residues" evidence="1">
    <location>
        <begin position="1770"/>
        <end position="1791"/>
    </location>
</feature>
<sequence length="1961" mass="215683">MEGGINEDQNFYSRRLIHSATEYPDPQIHNHNLNLHQHSHHPQPLHPHHYEPPPLPDFESRSTPQPQLPPKLPFLTTANLQAVAANGFSNHGVIDGGDPAEFYREYRGVHQSANGYTDNANGMAAMASESRPGPSSLRSNGNGTTPKHPSIPGRTGKAGYRSASSPLDDRAGLSSARSSPALNGLPRGQQPSVKDLLKRFDSNNEQSSSVVRKPPGRIAPRQKTPESRGYQREQPGYMARTANHSLQHTASSASRAGLSTRENGTGRRSPEKLRATQRTRFATEDQHSNNTLSSATRVSRPRHSVSGPQPSKSMTNLSPTSPTANPPSLPQTPARRPLFGEVLPIGPQPDHIGYGIPHSATRRTSDSGLHPSWGGHQRSRSAVDTSPSSPTAWYLEVKPKSDDVDPQKFPRSSPGHNRNHSDFADTKVNTMNGVSPQFQPPPVKTPPSHGSSNSSKPAISRIPVSSKRLSNSSESSSPISRASSPFTTKTFSNGKTRKTPSRPYSAASRVTPPGSRAMTPTQKTPRAGGRGRKLEQATNSSLNAYISAAPSKASPPLRSSRPRQPVSSASPEKQQHGTARPASQQARSGMKLTRNGGSEDPKPRKVPGTGPVDYAARRATIQRAYTKSIYESEQKEICAANMRRLSERQARNSMVQANKEESTAETRPETPPISYTNDMRSDAELSPPPLQITTSFTNPPAIPASTAFMEDSPTLGMPGTFVDEEPASAISCATGITEIDNEPQTEEARLNRMISVRTNGHTRQTSNLSNLSAQMTFGEDHLSPEQAMYGFNQEHQGSIDIMLATTPVDDPSRSSTVGENEPQAVSNGEATGENHGQHVLSSSFYTESPNQESPPDISRPSTAFGSHEEMNREKSNGFPVSYDRSNHSAITSYQDGQQFNFEPDYAVSPDTPNDRQLQLPNLRTALDPPSVAVSEAENDYLNTPVTDMDDEGSVGLSASRRQSTYDPYDANPDAPMQVDRRSRQSQWTDYSVNSRGDSRPRDSSTAGSERRSTLAREYSRPPSPTPPVPPKPAGYSPLPSPNPSAYSPRIPSPSHQRLPPLSTGDGFLTSFAEDHRLSATSGPLWPDYSPPLPPVPRDSIDQAPVAPTRTPPLPLTQDNKRPPSSYQSSHDPNQIPESRRGSDDVYSSRPSVSTPRSSTQISFEDAVAAAQLASRQAVEPQTAEEKEAAEVLRKRLFKRKMGITELIDTESMYLKDMNVVTEIYQGTAEACPKLDSSDIKTIFRNSHEIVTFTTTLLDDMKAGAAAVYSPRTTKRSRESRSTTATGISGQAGSAGDRFSTAGTLNEEHLTDEQKDQKTFIGASFGRHLKRMQNVYTDFLKNGDAANARLETLQTDPSVKVWLSECDIVAKDLTNAWNIDALMVKPFQRITRYELIFKGIIDSTDANHPDYLALQTTYHELRALTSNIDSMKDRISTVHKAVAGRKRKESDVRSGLAKAFGRTKERATEKIPNGRIPDDANYLKLDRKYVHEYLQLQVVLRDVEDYNAKAKVWVEDQLKLYSAMELHMRVTASSFPEIESKWVRFNMSMRDMGTVVVGEHTNNVQEQVIKPFETLIHLYGPPGLAIKQRAKRRIDFEKLSGVAKPNDKDAEKIKQYNHLNQTLKEELPLLFKKSETISMIALSRFIMIQSEWFDIWQKKVKMVLEESQIPKDINDIVDAFKRDYKYQEARPQELGIINGNFNGLEKVGSAAKSDTDSRKPRPSNLSSRSRGLSINSERTPSLPTPDFAKRLSGQFVMSPIHPPSVNVPSLSYSTPYATPQPTMHSRQGSGSPATPDYMIQPRPSAASLARPNTGRSFASDSGMPRGGSDYNTPARRESGSTHNSAYHADGPPTSNRPYSGIFRSAMPLPDGPEDSMRSSRASSRDRNVPGGYKVLYLAASLFEFQISATKSEAGYPYLTYSAGEIFDVIGEKGELWLAKNQDDPSDRVGWIWSKHFARLATD</sequence>
<feature type="compositionally biased region" description="Low complexity" evidence="1">
    <location>
        <begin position="549"/>
        <end position="571"/>
    </location>
</feature>
<feature type="region of interest" description="Disordered" evidence="1">
    <location>
        <begin position="654"/>
        <end position="694"/>
    </location>
</feature>
<dbReference type="eggNOG" id="KOG3519">
    <property type="taxonomic scope" value="Eukaryota"/>
</dbReference>
<dbReference type="GO" id="GO:0005737">
    <property type="term" value="C:cytoplasm"/>
    <property type="evidence" value="ECO:0007669"/>
    <property type="project" value="TreeGrafter"/>
</dbReference>
<dbReference type="InterPro" id="IPR035899">
    <property type="entry name" value="DBL_dom_sf"/>
</dbReference>
<protein>
    <submittedName>
        <fullName evidence="3">DBL homology (DH-domain)</fullName>
    </submittedName>
</protein>
<feature type="compositionally biased region" description="Basic residues" evidence="1">
    <location>
        <begin position="37"/>
        <end position="47"/>
    </location>
</feature>
<dbReference type="GO" id="GO:0031991">
    <property type="term" value="P:regulation of actomyosin contractile ring contraction"/>
    <property type="evidence" value="ECO:0007669"/>
    <property type="project" value="TreeGrafter"/>
</dbReference>
<organism evidence="3 4">
    <name type="scientific">Glarea lozoyensis (strain ATCC 20868 / MF5171)</name>
    <dbReference type="NCBI Taxonomy" id="1116229"/>
    <lineage>
        <taxon>Eukaryota</taxon>
        <taxon>Fungi</taxon>
        <taxon>Dikarya</taxon>
        <taxon>Ascomycota</taxon>
        <taxon>Pezizomycotina</taxon>
        <taxon>Leotiomycetes</taxon>
        <taxon>Helotiales</taxon>
        <taxon>Helotiaceae</taxon>
        <taxon>Glarea</taxon>
    </lineage>
</organism>
<dbReference type="PANTHER" id="PTHR22834">
    <property type="entry name" value="NUCLEAR FUSION PROTEIN FUS2"/>
    <property type="match status" value="1"/>
</dbReference>
<feature type="compositionally biased region" description="Polar residues" evidence="1">
    <location>
        <begin position="288"/>
        <end position="297"/>
    </location>
</feature>
<dbReference type="STRING" id="1116229.S3CR87"/>
<dbReference type="SUPFAM" id="SSF48065">
    <property type="entry name" value="DBL homology domain (DH-domain)"/>
    <property type="match status" value="1"/>
</dbReference>
<feature type="region of interest" description="Disordered" evidence="1">
    <location>
        <begin position="125"/>
        <end position="533"/>
    </location>
</feature>
<dbReference type="Gene3D" id="1.20.900.10">
    <property type="entry name" value="Dbl homology (DH) domain"/>
    <property type="match status" value="1"/>
</dbReference>
<accession>S3CR87</accession>
<dbReference type="InterPro" id="IPR027267">
    <property type="entry name" value="AH/BAR_dom_sf"/>
</dbReference>
<feature type="compositionally biased region" description="Polar residues" evidence="1">
    <location>
        <begin position="306"/>
        <end position="323"/>
    </location>
</feature>
<feature type="region of interest" description="Disordered" evidence="1">
    <location>
        <begin position="1268"/>
        <end position="1296"/>
    </location>
</feature>
<dbReference type="GO" id="GO:0032955">
    <property type="term" value="P:regulation of division septum assembly"/>
    <property type="evidence" value="ECO:0007669"/>
    <property type="project" value="TreeGrafter"/>
</dbReference>
<evidence type="ECO:0000313" key="3">
    <source>
        <dbReference type="EMBL" id="EPE28185.1"/>
    </source>
</evidence>
<gene>
    <name evidence="3" type="ORF">GLAREA_04976</name>
</gene>
<dbReference type="OrthoDB" id="10256089at2759"/>